<dbReference type="EMBL" id="BGZK01001717">
    <property type="protein sequence ID" value="GBP85115.1"/>
    <property type="molecule type" value="Genomic_DNA"/>
</dbReference>
<comment type="caution">
    <text evidence="2">The sequence shown here is derived from an EMBL/GenBank/DDBJ whole genome shotgun (WGS) entry which is preliminary data.</text>
</comment>
<gene>
    <name evidence="2" type="ORF">EVAR_59135_1</name>
</gene>
<feature type="region of interest" description="Disordered" evidence="1">
    <location>
        <begin position="107"/>
        <end position="145"/>
    </location>
</feature>
<name>A0A4C1ZEW2_EUMVA</name>
<evidence type="ECO:0000313" key="2">
    <source>
        <dbReference type="EMBL" id="GBP85115.1"/>
    </source>
</evidence>
<dbReference type="AlphaFoldDB" id="A0A4C1ZEW2"/>
<evidence type="ECO:0000313" key="3">
    <source>
        <dbReference type="Proteomes" id="UP000299102"/>
    </source>
</evidence>
<feature type="compositionally biased region" description="Basic and acidic residues" evidence="1">
    <location>
        <begin position="121"/>
        <end position="131"/>
    </location>
</feature>
<accession>A0A4C1ZEW2</accession>
<feature type="compositionally biased region" description="Basic residues" evidence="1">
    <location>
        <begin position="107"/>
        <end position="119"/>
    </location>
</feature>
<protein>
    <submittedName>
        <fullName evidence="2">Uncharacterized protein</fullName>
    </submittedName>
</protein>
<dbReference type="Proteomes" id="UP000299102">
    <property type="component" value="Unassembled WGS sequence"/>
</dbReference>
<evidence type="ECO:0000256" key="1">
    <source>
        <dbReference type="SAM" id="MobiDB-lite"/>
    </source>
</evidence>
<reference evidence="2 3" key="1">
    <citation type="journal article" date="2019" name="Commun. Biol.">
        <title>The bagworm genome reveals a unique fibroin gene that provides high tensile strength.</title>
        <authorList>
            <person name="Kono N."/>
            <person name="Nakamura H."/>
            <person name="Ohtoshi R."/>
            <person name="Tomita M."/>
            <person name="Numata K."/>
            <person name="Arakawa K."/>
        </authorList>
    </citation>
    <scope>NUCLEOTIDE SEQUENCE [LARGE SCALE GENOMIC DNA]</scope>
</reference>
<proteinExistence type="predicted"/>
<keyword evidence="3" id="KW-1185">Reference proteome</keyword>
<sequence length="145" mass="16508">MAFSVAAVMKNEARDTPADRRWRRSNPNGNNDALHFHYLTNFSPTAPSPPLQEVCKALVTPEPLESMGDGEYLYSSYSHARLPFECERINPRDTTLRLVTVDARAMRARPPKHEHHVNRAPHTDASSESRRVYPSKRGSRQDARL</sequence>
<organism evidence="2 3">
    <name type="scientific">Eumeta variegata</name>
    <name type="common">Bagworm moth</name>
    <name type="synonym">Eumeta japonica</name>
    <dbReference type="NCBI Taxonomy" id="151549"/>
    <lineage>
        <taxon>Eukaryota</taxon>
        <taxon>Metazoa</taxon>
        <taxon>Ecdysozoa</taxon>
        <taxon>Arthropoda</taxon>
        <taxon>Hexapoda</taxon>
        <taxon>Insecta</taxon>
        <taxon>Pterygota</taxon>
        <taxon>Neoptera</taxon>
        <taxon>Endopterygota</taxon>
        <taxon>Lepidoptera</taxon>
        <taxon>Glossata</taxon>
        <taxon>Ditrysia</taxon>
        <taxon>Tineoidea</taxon>
        <taxon>Psychidae</taxon>
        <taxon>Oiketicinae</taxon>
        <taxon>Eumeta</taxon>
    </lineage>
</organism>